<reference evidence="5 6" key="1">
    <citation type="journal article" date="2009" name="Stand. Genomic Sci.">
        <title>Complete genome sequence of Acidimicrobium ferrooxidans type strain (ICP).</title>
        <authorList>
            <person name="Clum A."/>
            <person name="Nolan M."/>
            <person name="Lang E."/>
            <person name="Glavina Del Rio T."/>
            <person name="Tice H."/>
            <person name="Copeland A."/>
            <person name="Cheng J.F."/>
            <person name="Lucas S."/>
            <person name="Chen F."/>
            <person name="Bruce D."/>
            <person name="Goodwin L."/>
            <person name="Pitluck S."/>
            <person name="Ivanova N."/>
            <person name="Mavrommatis K."/>
            <person name="Mikhailova N."/>
            <person name="Pati A."/>
            <person name="Chen A."/>
            <person name="Palaniappan K."/>
            <person name="Goker M."/>
            <person name="Spring S."/>
            <person name="Land M."/>
            <person name="Hauser L."/>
            <person name="Chang Y.J."/>
            <person name="Jeffries C.C."/>
            <person name="Chain P."/>
            <person name="Bristow J."/>
            <person name="Eisen J.A."/>
            <person name="Markowitz V."/>
            <person name="Hugenholtz P."/>
            <person name="Kyrpides N.C."/>
            <person name="Klenk H.P."/>
            <person name="Lapidus A."/>
        </authorList>
    </citation>
    <scope>NUCLEOTIDE SEQUENCE [LARGE SCALE GENOMIC DNA]</scope>
    <source>
        <strain evidence="6">DSM 10331 / JCM 15462 / NBRC 103882 / ICP</strain>
    </source>
</reference>
<dbReference type="InterPro" id="IPR000089">
    <property type="entry name" value="Biotin_lipoyl"/>
</dbReference>
<accession>C7LYV4</accession>
<dbReference type="HOGENOM" id="CLU_097408_2_2_11"/>
<dbReference type="PROSITE" id="PS50968">
    <property type="entry name" value="BIOTINYL_LIPOYL"/>
    <property type="match status" value="1"/>
</dbReference>
<feature type="domain" description="Lipoyl-binding" evidence="4">
    <location>
        <begin position="29"/>
        <end position="111"/>
    </location>
</feature>
<sequence length="144" mass="15124">MAEVRSCNLPEDLYYLVDRHVWVRPEGDVLVVGLTDVAQNLAKTIISVSLKPAGKPVKAGRSLATVESGKWVGPVPAPVDGEVVEVNGALATHPGLLNDDPYGEGWVAKLRADAFDPAAAGLVTGDEGIARYSAFLEEQGISCG</sequence>
<dbReference type="KEGG" id="afo:Afer_0973"/>
<dbReference type="PANTHER" id="PTHR11715:SF3">
    <property type="entry name" value="GLYCINE CLEAVAGE SYSTEM H PROTEIN-RELATED"/>
    <property type="match status" value="1"/>
</dbReference>
<dbReference type="EMBL" id="CP001631">
    <property type="protein sequence ID" value="ACU53912.1"/>
    <property type="molecule type" value="Genomic_DNA"/>
</dbReference>
<dbReference type="RefSeq" id="WP_015798401.1">
    <property type="nucleotide sequence ID" value="NC_013124.1"/>
</dbReference>
<dbReference type="GO" id="GO:0009249">
    <property type="term" value="P:protein lipoylation"/>
    <property type="evidence" value="ECO:0007669"/>
    <property type="project" value="TreeGrafter"/>
</dbReference>
<evidence type="ECO:0000256" key="2">
    <source>
        <dbReference type="ARBA" id="ARBA00022823"/>
    </source>
</evidence>
<dbReference type="InterPro" id="IPR033753">
    <property type="entry name" value="GCV_H/Fam206"/>
</dbReference>
<organism evidence="5 6">
    <name type="scientific">Acidimicrobium ferrooxidans (strain DSM 10331 / JCM 15462 / NBRC 103882 / ICP)</name>
    <dbReference type="NCBI Taxonomy" id="525909"/>
    <lineage>
        <taxon>Bacteria</taxon>
        <taxon>Bacillati</taxon>
        <taxon>Actinomycetota</taxon>
        <taxon>Acidimicrobiia</taxon>
        <taxon>Acidimicrobiales</taxon>
        <taxon>Acidimicrobiaceae</taxon>
        <taxon>Acidimicrobium</taxon>
    </lineage>
</organism>
<evidence type="ECO:0000256" key="1">
    <source>
        <dbReference type="ARBA" id="ARBA00009249"/>
    </source>
</evidence>
<dbReference type="InterPro" id="IPR003016">
    <property type="entry name" value="2-oxoA_DH_lipoyl-BS"/>
</dbReference>
<dbReference type="GO" id="GO:0005829">
    <property type="term" value="C:cytosol"/>
    <property type="evidence" value="ECO:0007669"/>
    <property type="project" value="TreeGrafter"/>
</dbReference>
<comment type="similarity">
    <text evidence="1 3">Belongs to the GcvH family.</text>
</comment>
<dbReference type="InterPro" id="IPR002930">
    <property type="entry name" value="GCV_H"/>
</dbReference>
<dbReference type="Pfam" id="PF01597">
    <property type="entry name" value="GCV_H"/>
    <property type="match status" value="1"/>
</dbReference>
<dbReference type="InterPro" id="IPR011053">
    <property type="entry name" value="Single_hybrid_motif"/>
</dbReference>
<dbReference type="Gene3D" id="2.40.50.100">
    <property type="match status" value="1"/>
</dbReference>
<keyword evidence="2 3" id="KW-0450">Lipoyl</keyword>
<evidence type="ECO:0000256" key="3">
    <source>
        <dbReference type="HAMAP-Rule" id="MF_00272"/>
    </source>
</evidence>
<comment type="subunit">
    <text evidence="3">The glycine cleavage system is composed of four proteins: P, T, L and H.</text>
</comment>
<keyword evidence="6" id="KW-1185">Reference proteome</keyword>
<dbReference type="CDD" id="cd06848">
    <property type="entry name" value="GCS_H"/>
    <property type="match status" value="1"/>
</dbReference>
<dbReference type="eggNOG" id="COG0509">
    <property type="taxonomic scope" value="Bacteria"/>
</dbReference>
<comment type="cofactor">
    <cofactor evidence="3">
        <name>(R)-lipoate</name>
        <dbReference type="ChEBI" id="CHEBI:83088"/>
    </cofactor>
    <text evidence="3">Binds 1 lipoyl cofactor covalently.</text>
</comment>
<dbReference type="SUPFAM" id="SSF51230">
    <property type="entry name" value="Single hybrid motif"/>
    <property type="match status" value="1"/>
</dbReference>
<evidence type="ECO:0000313" key="6">
    <source>
        <dbReference type="Proteomes" id="UP000000771"/>
    </source>
</evidence>
<proteinExistence type="inferred from homology"/>
<dbReference type="OrthoDB" id="9796712at2"/>
<dbReference type="PROSITE" id="PS00189">
    <property type="entry name" value="LIPOYL"/>
    <property type="match status" value="1"/>
</dbReference>
<evidence type="ECO:0000313" key="5">
    <source>
        <dbReference type="EMBL" id="ACU53912.1"/>
    </source>
</evidence>
<evidence type="ECO:0000259" key="4">
    <source>
        <dbReference type="PROSITE" id="PS50968"/>
    </source>
</evidence>
<dbReference type="AlphaFoldDB" id="C7LYV4"/>
<dbReference type="NCBIfam" id="NF002270">
    <property type="entry name" value="PRK01202.1"/>
    <property type="match status" value="1"/>
</dbReference>
<dbReference type="STRING" id="525909.Afer_0973"/>
<protein>
    <recommendedName>
        <fullName evidence="3">Glycine cleavage system H protein</fullName>
    </recommendedName>
</protein>
<dbReference type="HAMAP" id="MF_00272">
    <property type="entry name" value="GcvH"/>
    <property type="match status" value="1"/>
</dbReference>
<name>C7LYV4_ACIFD</name>
<feature type="modified residue" description="N6-lipoyllysine" evidence="3">
    <location>
        <position position="70"/>
    </location>
</feature>
<dbReference type="GO" id="GO:0005960">
    <property type="term" value="C:glycine cleavage complex"/>
    <property type="evidence" value="ECO:0007669"/>
    <property type="project" value="InterPro"/>
</dbReference>
<dbReference type="GO" id="GO:0019464">
    <property type="term" value="P:glycine decarboxylation via glycine cleavage system"/>
    <property type="evidence" value="ECO:0007669"/>
    <property type="project" value="UniProtKB-UniRule"/>
</dbReference>
<comment type="function">
    <text evidence="3">The glycine cleavage system catalyzes the degradation of glycine. The H protein shuttles the methylamine group of glycine from the P protein to the T protein.</text>
</comment>
<dbReference type="Proteomes" id="UP000000771">
    <property type="component" value="Chromosome"/>
</dbReference>
<dbReference type="PANTHER" id="PTHR11715">
    <property type="entry name" value="GLYCINE CLEAVAGE SYSTEM H PROTEIN"/>
    <property type="match status" value="1"/>
</dbReference>
<gene>
    <name evidence="3" type="primary">gcvH</name>
    <name evidence="5" type="ordered locus">Afer_0973</name>
</gene>